<feature type="region of interest" description="Disordered" evidence="1">
    <location>
        <begin position="395"/>
        <end position="422"/>
    </location>
</feature>
<keyword evidence="2" id="KW-0732">Signal</keyword>
<dbReference type="InterPro" id="IPR018642">
    <property type="entry name" value="DUF2066"/>
</dbReference>
<feature type="region of interest" description="Disordered" evidence="1">
    <location>
        <begin position="345"/>
        <end position="365"/>
    </location>
</feature>
<keyword evidence="4" id="KW-1185">Reference proteome</keyword>
<dbReference type="Proteomes" id="UP000037530">
    <property type="component" value="Unassembled WGS sequence"/>
</dbReference>
<evidence type="ECO:0000256" key="1">
    <source>
        <dbReference type="SAM" id="MobiDB-lite"/>
    </source>
</evidence>
<gene>
    <name evidence="3" type="ORF">AKJ31_06640</name>
</gene>
<feature type="signal peptide" evidence="2">
    <location>
        <begin position="1"/>
        <end position="18"/>
    </location>
</feature>
<evidence type="ECO:0008006" key="5">
    <source>
        <dbReference type="Google" id="ProtNLM"/>
    </source>
</evidence>
<feature type="compositionally biased region" description="Acidic residues" evidence="1">
    <location>
        <begin position="400"/>
        <end position="414"/>
    </location>
</feature>
<comment type="caution">
    <text evidence="3">The sequence shown here is derived from an EMBL/GenBank/DDBJ whole genome shotgun (WGS) entry which is preliminary data.</text>
</comment>
<evidence type="ECO:0000313" key="3">
    <source>
        <dbReference type="EMBL" id="KOO08674.1"/>
    </source>
</evidence>
<name>A0A0M0I2Z6_9VIBR</name>
<dbReference type="AlphaFoldDB" id="A0A0M0I2Z6"/>
<protein>
    <recommendedName>
        <fullName evidence="5">DUF2066 domain-containing protein</fullName>
    </recommendedName>
</protein>
<proteinExistence type="predicted"/>
<evidence type="ECO:0000256" key="2">
    <source>
        <dbReference type="SAM" id="SignalP"/>
    </source>
</evidence>
<evidence type="ECO:0000313" key="4">
    <source>
        <dbReference type="Proteomes" id="UP000037530"/>
    </source>
</evidence>
<feature type="chain" id="PRO_5005600560" description="DUF2066 domain-containing protein" evidence="2">
    <location>
        <begin position="19"/>
        <end position="422"/>
    </location>
</feature>
<dbReference type="OrthoDB" id="6195299at2"/>
<accession>A0A0M0I2Z6</accession>
<dbReference type="PATRIC" id="fig|171383.3.peg.1372"/>
<dbReference type="Pfam" id="PF09839">
    <property type="entry name" value="DUF2066"/>
    <property type="match status" value="1"/>
</dbReference>
<sequence>MRRLALLVLGLVSLPAMALTNIELYRTEVLLDSSAENADAQARIEGMKEVIVRASGDTSAASNQVVTKALKQNSQYLTQISYGQIDGEQTIKMAFSEPHIRSLLSQAQLPVWPSDRANVLVWLVEEQAERNIIWEHSDSELLATMKSEAEKRGLPITVPVGDFDDVTGVNVSDLWGGFVRPVGQASQRYPVDAVLVVKAQGNTLRWTLYDQNPSSIGVTRQAPVSGTNTGGDAASKLINQISDYYAKHNAVVASSESSEAVKVRFTELTDAVGFFKLENNLKKLSSVASIDIVKIQSNEVTFNVHLLSSQAEFEQEVQRKNPVTQMASIVEQPEVVEVAPIVTPQGEGSVQDPATTPAVEETPAEVAPTLPAIKPEPAETILVFKWQGKPYVAPVVEEQPSSEDEVSAVEDTAEPETSAAAS</sequence>
<dbReference type="STRING" id="171383.AKJ31_06640"/>
<dbReference type="RefSeq" id="WP_053408319.1">
    <property type="nucleotide sequence ID" value="NZ_DAIPHI010000019.1"/>
</dbReference>
<organism evidence="3 4">
    <name type="scientific">Vibrio hepatarius</name>
    <dbReference type="NCBI Taxonomy" id="171383"/>
    <lineage>
        <taxon>Bacteria</taxon>
        <taxon>Pseudomonadati</taxon>
        <taxon>Pseudomonadota</taxon>
        <taxon>Gammaproteobacteria</taxon>
        <taxon>Vibrionales</taxon>
        <taxon>Vibrionaceae</taxon>
        <taxon>Vibrio</taxon>
        <taxon>Vibrio oreintalis group</taxon>
    </lineage>
</organism>
<reference evidence="4" key="1">
    <citation type="submission" date="2015-08" db="EMBL/GenBank/DDBJ databases">
        <title>Vibrio galatheae sp. nov., a novel member of the Vibrionaceae family isolated from the Solomon Islands.</title>
        <authorList>
            <person name="Giubergia S."/>
            <person name="Machado H."/>
            <person name="Mateiu R.V."/>
            <person name="Gram L."/>
        </authorList>
    </citation>
    <scope>NUCLEOTIDE SEQUENCE [LARGE SCALE GENOMIC DNA]</scope>
    <source>
        <strain evidence="4">DSM 19134</strain>
    </source>
</reference>
<dbReference type="EMBL" id="LHPI01000003">
    <property type="protein sequence ID" value="KOO08674.1"/>
    <property type="molecule type" value="Genomic_DNA"/>
</dbReference>